<gene>
    <name evidence="2" type="ORF">OKA104_LOCUS21044</name>
</gene>
<evidence type="ECO:0000313" key="3">
    <source>
        <dbReference type="Proteomes" id="UP000663881"/>
    </source>
</evidence>
<proteinExistence type="predicted"/>
<feature type="transmembrane region" description="Helical" evidence="1">
    <location>
        <begin position="812"/>
        <end position="834"/>
    </location>
</feature>
<reference evidence="2" key="1">
    <citation type="submission" date="2021-02" db="EMBL/GenBank/DDBJ databases">
        <authorList>
            <person name="Nowell W R."/>
        </authorList>
    </citation>
    <scope>NUCLEOTIDE SEQUENCE</scope>
</reference>
<dbReference type="Proteomes" id="UP000663881">
    <property type="component" value="Unassembled WGS sequence"/>
</dbReference>
<accession>A0A819E1V6</accession>
<keyword evidence="1" id="KW-0472">Membrane</keyword>
<feature type="transmembrane region" description="Helical" evidence="1">
    <location>
        <begin position="402"/>
        <end position="424"/>
    </location>
</feature>
<keyword evidence="1" id="KW-1133">Transmembrane helix</keyword>
<dbReference type="AlphaFoldDB" id="A0A819E1V6"/>
<dbReference type="EMBL" id="CAJOAY010001440">
    <property type="protein sequence ID" value="CAF3843495.1"/>
    <property type="molecule type" value="Genomic_DNA"/>
</dbReference>
<evidence type="ECO:0000313" key="2">
    <source>
        <dbReference type="EMBL" id="CAF3843495.1"/>
    </source>
</evidence>
<comment type="caution">
    <text evidence="2">The sequence shown here is derived from an EMBL/GenBank/DDBJ whole genome shotgun (WGS) entry which is preliminary data.</text>
</comment>
<feature type="transmembrane region" description="Helical" evidence="1">
    <location>
        <begin position="50"/>
        <end position="68"/>
    </location>
</feature>
<name>A0A819E1V6_9BILA</name>
<protein>
    <submittedName>
        <fullName evidence="2">Uncharacterized protein</fullName>
    </submittedName>
</protein>
<feature type="transmembrane region" description="Helical" evidence="1">
    <location>
        <begin position="445"/>
        <end position="464"/>
    </location>
</feature>
<keyword evidence="1" id="KW-0812">Transmembrane</keyword>
<sequence>MNLKAGVQELLEQVRTYNVFAHEEGEYGDDDGEPRDREKIIQHQRYATRLYVILFIVAFYVLIVATVMNPQTRLITVSNITPTLFDHLRSNYPQDLSCPCSTISVPYEAFVSSIVSLDPVCTSIFTSRQWIEALYLINASAYLMPDFRATANSQFELLAALCSFSNDTIYQNMNDIENNQLVSVELLSEDQVQPQVNLAIEVIRANSQIQVPSIIQFLQITTQSNGFVSALNTASHIVIHVANNQYIIEFGPQYVTDSSDTCVTNSRNFPAGFYSNSYLDAAGMFYAVYGADQDDDLPNASAIVSGFLGGCYPLDALLESTLDCLYDGSCFKALLKYFPALNQTNLNWTTSVLPSSQKNVSVNDRLSNVFIDQWLTQINYSRYVAECAPSICTYTITDRTNFSYTIGLLLSLYGGLTILLRLIAWSVVNVASKIKIRLTNINNEPINFVARILLFLTLLLFNSLNSQVVTISVSDPSFTTYNHLQTLYPTTLTCSCSNMVIPYSTFANLTPTFHQVCSSGFITDDVISLFSSISYAMLYTDWRYQAFSQFGLLSKLCKIANSTIGDAVDRFNMRSFVTSNLLTEIDFSTQLDTIFTQFNQSTATDYRSLVDLVLLVTQVDQPFVGQRLGQDTIQNAQPIFGSLAGFLFNNNLTYINSTFLSASPYDIVTNVQCICAANPNCLQQLAFYEYHWFYDDVYLVSAYTAPGLVLSCSAVVSLLSSTLECFYSDSDCLSMLLYYTGFDPNFISMIGGIPPLIYDQASSRFPPKTTISTIVKTVMVDQWNFVYSYDLYWKACAPAYCTYSDSVHTNNFVGILIIMISMIGGLMAALRLIIPPVVNFIYGLFTPKVREENQGNR</sequence>
<organism evidence="2 3">
    <name type="scientific">Adineta steineri</name>
    <dbReference type="NCBI Taxonomy" id="433720"/>
    <lineage>
        <taxon>Eukaryota</taxon>
        <taxon>Metazoa</taxon>
        <taxon>Spiralia</taxon>
        <taxon>Gnathifera</taxon>
        <taxon>Rotifera</taxon>
        <taxon>Eurotatoria</taxon>
        <taxon>Bdelloidea</taxon>
        <taxon>Adinetida</taxon>
        <taxon>Adinetidae</taxon>
        <taxon>Adineta</taxon>
    </lineage>
</organism>
<evidence type="ECO:0000256" key="1">
    <source>
        <dbReference type="SAM" id="Phobius"/>
    </source>
</evidence>